<keyword evidence="2" id="KW-0812">Transmembrane</keyword>
<protein>
    <submittedName>
        <fullName evidence="4">Prepilin peptidase</fullName>
    </submittedName>
</protein>
<evidence type="ECO:0000313" key="5">
    <source>
        <dbReference type="Proteomes" id="UP000290253"/>
    </source>
</evidence>
<organism evidence="4 5">
    <name type="scientific">Silvibacterium dinghuense</name>
    <dbReference type="NCBI Taxonomy" id="1560006"/>
    <lineage>
        <taxon>Bacteria</taxon>
        <taxon>Pseudomonadati</taxon>
        <taxon>Acidobacteriota</taxon>
        <taxon>Terriglobia</taxon>
        <taxon>Terriglobales</taxon>
        <taxon>Acidobacteriaceae</taxon>
        <taxon>Silvibacterium</taxon>
    </lineage>
</organism>
<sequence length="179" mass="18833">MMQDHQVVFCAAASAFAGIAAVWDVRTRRIPNLLCLTAFAVGILLHFGMDGWSGMLTSLAAGLIAGFVFFLFFLAGGMGGGDVKLIAAIAALAGFAQLPYLLVFTALTGGVLAMMLILRRGALRSTLKNMGTLLGHHLRSGLKPHEELNVQNQSALRLPYGIAIAAGACITLYLQGSRG</sequence>
<dbReference type="RefSeq" id="WP_129209406.1">
    <property type="nucleotide sequence ID" value="NZ_BMGU01000002.1"/>
</dbReference>
<feature type="domain" description="Prepilin type IV endopeptidase peptidase" evidence="3">
    <location>
        <begin position="13"/>
        <end position="113"/>
    </location>
</feature>
<dbReference type="AlphaFoldDB" id="A0A4Q1S9H9"/>
<dbReference type="GO" id="GO:0004190">
    <property type="term" value="F:aspartic-type endopeptidase activity"/>
    <property type="evidence" value="ECO:0007669"/>
    <property type="project" value="InterPro"/>
</dbReference>
<proteinExistence type="inferred from homology"/>
<gene>
    <name evidence="4" type="ORF">ESZ00_16345</name>
</gene>
<feature type="transmembrane region" description="Helical" evidence="2">
    <location>
        <begin position="85"/>
        <end position="118"/>
    </location>
</feature>
<evidence type="ECO:0000256" key="1">
    <source>
        <dbReference type="ARBA" id="ARBA00005801"/>
    </source>
</evidence>
<evidence type="ECO:0000256" key="2">
    <source>
        <dbReference type="SAM" id="Phobius"/>
    </source>
</evidence>
<dbReference type="EMBL" id="SDMK01000004">
    <property type="protein sequence ID" value="RXS93637.1"/>
    <property type="molecule type" value="Genomic_DNA"/>
</dbReference>
<dbReference type="Gene3D" id="1.20.120.1220">
    <property type="match status" value="1"/>
</dbReference>
<dbReference type="InterPro" id="IPR000045">
    <property type="entry name" value="Prepilin_IV_endopep_pep"/>
</dbReference>
<accession>A0A4Q1S9H9</accession>
<dbReference type="PANTHER" id="PTHR30487:SF0">
    <property type="entry name" value="PREPILIN LEADER PEPTIDASE_N-METHYLTRANSFERASE-RELATED"/>
    <property type="match status" value="1"/>
</dbReference>
<name>A0A4Q1S9H9_9BACT</name>
<dbReference type="GO" id="GO:0005886">
    <property type="term" value="C:plasma membrane"/>
    <property type="evidence" value="ECO:0007669"/>
    <property type="project" value="TreeGrafter"/>
</dbReference>
<dbReference type="Pfam" id="PF01478">
    <property type="entry name" value="Peptidase_A24"/>
    <property type="match status" value="1"/>
</dbReference>
<comment type="similarity">
    <text evidence="1">Belongs to the peptidase A24 family.</text>
</comment>
<feature type="transmembrane region" description="Helical" evidence="2">
    <location>
        <begin position="55"/>
        <end position="73"/>
    </location>
</feature>
<evidence type="ECO:0000313" key="4">
    <source>
        <dbReference type="EMBL" id="RXS93637.1"/>
    </source>
</evidence>
<dbReference type="PANTHER" id="PTHR30487">
    <property type="entry name" value="TYPE 4 PREPILIN-LIKE PROTEINS LEADER PEPTIDE-PROCESSING ENZYME"/>
    <property type="match status" value="1"/>
</dbReference>
<dbReference type="OrthoDB" id="5508079at2"/>
<reference evidence="4 5" key="1">
    <citation type="journal article" date="2016" name="Int. J. Syst. Evol. Microbiol.">
        <title>Acidipila dinghuensis sp. nov., an acidobacterium isolated from forest soil.</title>
        <authorList>
            <person name="Jiang Y.W."/>
            <person name="Wang J."/>
            <person name="Chen M.H."/>
            <person name="Lv Y.Y."/>
            <person name="Qiu L.H."/>
        </authorList>
    </citation>
    <scope>NUCLEOTIDE SEQUENCE [LARGE SCALE GENOMIC DNA]</scope>
    <source>
        <strain evidence="4 5">DHOF10</strain>
    </source>
</reference>
<keyword evidence="5" id="KW-1185">Reference proteome</keyword>
<feature type="transmembrane region" description="Helical" evidence="2">
    <location>
        <begin position="6"/>
        <end position="23"/>
    </location>
</feature>
<dbReference type="InterPro" id="IPR050882">
    <property type="entry name" value="Prepilin_peptidase/N-MTase"/>
</dbReference>
<keyword evidence="2" id="KW-1133">Transmembrane helix</keyword>
<evidence type="ECO:0000259" key="3">
    <source>
        <dbReference type="Pfam" id="PF01478"/>
    </source>
</evidence>
<feature type="transmembrane region" description="Helical" evidence="2">
    <location>
        <begin position="30"/>
        <end position="49"/>
    </location>
</feature>
<keyword evidence="2" id="KW-0472">Membrane</keyword>
<comment type="caution">
    <text evidence="4">The sequence shown here is derived from an EMBL/GenBank/DDBJ whole genome shotgun (WGS) entry which is preliminary data.</text>
</comment>
<dbReference type="Proteomes" id="UP000290253">
    <property type="component" value="Unassembled WGS sequence"/>
</dbReference>
<dbReference type="GO" id="GO:0006465">
    <property type="term" value="P:signal peptide processing"/>
    <property type="evidence" value="ECO:0007669"/>
    <property type="project" value="TreeGrafter"/>
</dbReference>